<dbReference type="InterPro" id="IPR032710">
    <property type="entry name" value="NTF2-like_dom_sf"/>
</dbReference>
<name>A0A2T0SG89_9PSEU</name>
<dbReference type="AlphaFoldDB" id="A0A2T0SG89"/>
<gene>
    <name evidence="2" type="ORF">CLV43_12113</name>
</gene>
<dbReference type="EMBL" id="PVTF01000021">
    <property type="protein sequence ID" value="PRY32419.1"/>
    <property type="molecule type" value="Genomic_DNA"/>
</dbReference>
<comment type="caution">
    <text evidence="2">The sequence shown here is derived from an EMBL/GenBank/DDBJ whole genome shotgun (WGS) entry which is preliminary data.</text>
</comment>
<keyword evidence="3" id="KW-1185">Reference proteome</keyword>
<proteinExistence type="predicted"/>
<dbReference type="Pfam" id="PF13577">
    <property type="entry name" value="SnoaL_4"/>
    <property type="match status" value="1"/>
</dbReference>
<dbReference type="Gene3D" id="3.10.450.50">
    <property type="match status" value="1"/>
</dbReference>
<protein>
    <submittedName>
        <fullName evidence="2">SnoaL-like protein</fullName>
    </submittedName>
</protein>
<reference evidence="2 3" key="1">
    <citation type="submission" date="2018-03" db="EMBL/GenBank/DDBJ databases">
        <title>Genomic Encyclopedia of Archaeal and Bacterial Type Strains, Phase II (KMG-II): from individual species to whole genera.</title>
        <authorList>
            <person name="Goeker M."/>
        </authorList>
    </citation>
    <scope>NUCLEOTIDE SEQUENCE [LARGE SCALE GENOMIC DNA]</scope>
    <source>
        <strain evidence="2 3">DSM 44720</strain>
    </source>
</reference>
<evidence type="ECO:0000313" key="2">
    <source>
        <dbReference type="EMBL" id="PRY32419.1"/>
    </source>
</evidence>
<dbReference type="OrthoDB" id="9180262at2"/>
<evidence type="ECO:0000313" key="3">
    <source>
        <dbReference type="Proteomes" id="UP000239494"/>
    </source>
</evidence>
<dbReference type="SUPFAM" id="SSF54427">
    <property type="entry name" value="NTF2-like"/>
    <property type="match status" value="1"/>
</dbReference>
<dbReference type="RefSeq" id="WP_106196307.1">
    <property type="nucleotide sequence ID" value="NZ_PVTF01000021.1"/>
</dbReference>
<evidence type="ECO:0000259" key="1">
    <source>
        <dbReference type="Pfam" id="PF13577"/>
    </source>
</evidence>
<dbReference type="Proteomes" id="UP000239494">
    <property type="component" value="Unassembled WGS sequence"/>
</dbReference>
<dbReference type="InterPro" id="IPR037401">
    <property type="entry name" value="SnoaL-like"/>
</dbReference>
<organism evidence="2 3">
    <name type="scientific">Umezawaea tangerina</name>
    <dbReference type="NCBI Taxonomy" id="84725"/>
    <lineage>
        <taxon>Bacteria</taxon>
        <taxon>Bacillati</taxon>
        <taxon>Actinomycetota</taxon>
        <taxon>Actinomycetes</taxon>
        <taxon>Pseudonocardiales</taxon>
        <taxon>Pseudonocardiaceae</taxon>
        <taxon>Umezawaea</taxon>
    </lineage>
</organism>
<feature type="domain" description="SnoaL-like" evidence="1">
    <location>
        <begin position="5"/>
        <end position="123"/>
    </location>
</feature>
<accession>A0A2T0SG89</accession>
<sequence>MTTLTLQDRYEITETLSLLGHVIDSGRLDRLEEAFTPDAVYDLSAAGVGAVEGIDAIRAAALRIGAHGPVAHHLTNVVITAEDDDTATVLSKGLILMPDATVQSLVHHDVVRRHGGGWRVARRVIEPQRTPMSGNFPAAEVPVAH</sequence>